<dbReference type="Pfam" id="PF16244">
    <property type="entry name" value="DUF4901"/>
    <property type="match status" value="2"/>
</dbReference>
<evidence type="ECO:0000313" key="4">
    <source>
        <dbReference type="Proteomes" id="UP001649230"/>
    </source>
</evidence>
<keyword evidence="1" id="KW-0732">Signal</keyword>
<gene>
    <name evidence="3" type="ORF">L0M14_29355</name>
</gene>
<reference evidence="3 4" key="1">
    <citation type="journal article" date="2024" name="Int. J. Syst. Evol. Microbiol.">
        <title>Paenibacillus hexagrammi sp. nov., a novel bacterium isolated from the gut content of Hexagrammos agrammus.</title>
        <authorList>
            <person name="Jung H.K."/>
            <person name="Kim D.G."/>
            <person name="Zin H."/>
            <person name="Park J."/>
            <person name="Jung H."/>
            <person name="Kim Y.O."/>
            <person name="Kong H.J."/>
            <person name="Kim J.W."/>
            <person name="Kim Y.S."/>
        </authorList>
    </citation>
    <scope>NUCLEOTIDE SEQUENCE [LARGE SCALE GENOMIC DNA]</scope>
    <source>
        <strain evidence="3 4">YPD9-1</strain>
    </source>
</reference>
<proteinExistence type="predicted"/>
<dbReference type="RefSeq" id="WP_235119927.1">
    <property type="nucleotide sequence ID" value="NZ_CP090978.1"/>
</dbReference>
<sequence length="783" mass="86904">MKLFKQVGTVAIASALLLTAAPQVWASTPVAASKVVTLPAKTNADLEPTITKDKALELAKTYITIPEGYTLQSANLNSYYMMNGHNVPAWNLNFSKKVKDQYYGNINVTINGMDGTLTGYNMNDSDPDHKPSYPPKVDFTGAKAIASAWIEKVLPGKQQELLYNQMEENSFRTPLDGNYQYNIRFDRSVDGVPFMQNGVNVMVNGDGQVTSYNYNWDDEVEFEKGITPIDKDKIADTFKDKANISLLYQIPYNAPGQKKPIITYQLNPFVLDAAKGELWNDGYIDNGGAAATKKPLTDKPLSEQPAPDLNLSKDEAVKRVTDAFQIPSSYQLQDASYNEYTNPDTGETTSSWNLNWNLATDDDPAGKRGGEGAWASINSKTGEIQNFNRYVSYTNDSSKPVDAKVSLEKATETAVELVKKEMPAYTDQLVLVTPSAEGMTEDQLKFMRNWDITFERVIDGVIANNETVTVSVDRTDGSVMNYYSSFSNMEYPKQKPEVIAVDKAKETLLSQYDIVLNYVTSHGGPIAIPLAKYNLMKAAGETIPAPSADTNAKIEAKLVYSLVPKYTQESYMFNAQSGEWLSASSGEVITLDRVKVDDIDNHWAKNELQLMLDYRALDVKDGKVNPDQAITRGEMVKMLVIAMNGGNHGIYYSMDRAASFKDVANGSKYFAYVENAVDRGLLDPGTEFNPDAKMTREDMAQLIVKALGYKTLTKYEKVFNQDFADKAQLKNVGEVAIVVGLDIMSLNDGSFGPDQEVTKAQAAVAFYRYLQKRSDLQDSPRMY</sequence>
<dbReference type="InterPro" id="IPR001119">
    <property type="entry name" value="SLH_dom"/>
</dbReference>
<accession>A0ABY3SI25</accession>
<evidence type="ECO:0000313" key="3">
    <source>
        <dbReference type="EMBL" id="UJF33557.1"/>
    </source>
</evidence>
<evidence type="ECO:0000256" key="1">
    <source>
        <dbReference type="SAM" id="SignalP"/>
    </source>
</evidence>
<evidence type="ECO:0000259" key="2">
    <source>
        <dbReference type="PROSITE" id="PS51272"/>
    </source>
</evidence>
<dbReference type="PROSITE" id="PS51272">
    <property type="entry name" value="SLH"/>
    <property type="match status" value="3"/>
</dbReference>
<organism evidence="3 4">
    <name type="scientific">Paenibacillus hexagrammi</name>
    <dbReference type="NCBI Taxonomy" id="2908839"/>
    <lineage>
        <taxon>Bacteria</taxon>
        <taxon>Bacillati</taxon>
        <taxon>Bacillota</taxon>
        <taxon>Bacilli</taxon>
        <taxon>Bacillales</taxon>
        <taxon>Paenibacillaceae</taxon>
        <taxon>Paenibacillus</taxon>
    </lineage>
</organism>
<dbReference type="Proteomes" id="UP001649230">
    <property type="component" value="Chromosome"/>
</dbReference>
<feature type="domain" description="SLH" evidence="2">
    <location>
        <begin position="718"/>
        <end position="780"/>
    </location>
</feature>
<dbReference type="EMBL" id="CP090978">
    <property type="protein sequence ID" value="UJF33557.1"/>
    <property type="molecule type" value="Genomic_DNA"/>
</dbReference>
<dbReference type="InterPro" id="IPR032599">
    <property type="entry name" value="YcdB/YcdC_rep_domain"/>
</dbReference>
<name>A0ABY3SI25_9BACL</name>
<feature type="domain" description="SLH" evidence="2">
    <location>
        <begin position="591"/>
        <end position="653"/>
    </location>
</feature>
<feature type="domain" description="SLH" evidence="2">
    <location>
        <begin position="656"/>
        <end position="717"/>
    </location>
</feature>
<feature type="chain" id="PRO_5046092980" evidence="1">
    <location>
        <begin position="27"/>
        <end position="783"/>
    </location>
</feature>
<feature type="signal peptide" evidence="1">
    <location>
        <begin position="1"/>
        <end position="26"/>
    </location>
</feature>
<protein>
    <submittedName>
        <fullName evidence="3">S-layer homology domain-containing protein</fullName>
    </submittedName>
</protein>
<dbReference type="Pfam" id="PF00395">
    <property type="entry name" value="SLH"/>
    <property type="match status" value="3"/>
</dbReference>
<keyword evidence="4" id="KW-1185">Reference proteome</keyword>